<feature type="transmembrane region" description="Helical" evidence="1">
    <location>
        <begin position="410"/>
        <end position="430"/>
    </location>
</feature>
<dbReference type="InParanoid" id="K3X9J3"/>
<feature type="transmembrane region" description="Helical" evidence="1">
    <location>
        <begin position="451"/>
        <end position="472"/>
    </location>
</feature>
<accession>K3X9J3</accession>
<dbReference type="AlphaFoldDB" id="K3X9J3"/>
<evidence type="ECO:0000313" key="3">
    <source>
        <dbReference type="Proteomes" id="UP000019132"/>
    </source>
</evidence>
<dbReference type="Proteomes" id="UP000019132">
    <property type="component" value="Unassembled WGS sequence"/>
</dbReference>
<reference evidence="2" key="3">
    <citation type="submission" date="2015-02" db="UniProtKB">
        <authorList>
            <consortium name="EnsemblProtists"/>
        </authorList>
    </citation>
    <scope>IDENTIFICATION</scope>
    <source>
        <strain evidence="2">DAOM BR144</strain>
    </source>
</reference>
<dbReference type="OMA" id="ANYLANV"/>
<organism evidence="2 3">
    <name type="scientific">Globisporangium ultimum (strain ATCC 200006 / CBS 805.95 / DAOM BR144)</name>
    <name type="common">Pythium ultimum</name>
    <dbReference type="NCBI Taxonomy" id="431595"/>
    <lineage>
        <taxon>Eukaryota</taxon>
        <taxon>Sar</taxon>
        <taxon>Stramenopiles</taxon>
        <taxon>Oomycota</taxon>
        <taxon>Peronosporomycetes</taxon>
        <taxon>Pythiales</taxon>
        <taxon>Pythiaceae</taxon>
        <taxon>Globisporangium</taxon>
    </lineage>
</organism>
<dbReference type="VEuPathDB" id="FungiDB:PYU1_G013863"/>
<reference evidence="3" key="1">
    <citation type="journal article" date="2010" name="Genome Biol.">
        <title>Genome sequence of the necrotrophic plant pathogen Pythium ultimum reveals original pathogenicity mechanisms and effector repertoire.</title>
        <authorList>
            <person name="Levesque C.A."/>
            <person name="Brouwer H."/>
            <person name="Cano L."/>
            <person name="Hamilton J.P."/>
            <person name="Holt C."/>
            <person name="Huitema E."/>
            <person name="Raffaele S."/>
            <person name="Robideau G.P."/>
            <person name="Thines M."/>
            <person name="Win J."/>
            <person name="Zerillo M.M."/>
            <person name="Beakes G.W."/>
            <person name="Boore J.L."/>
            <person name="Busam D."/>
            <person name="Dumas B."/>
            <person name="Ferriera S."/>
            <person name="Fuerstenberg S.I."/>
            <person name="Gachon C.M."/>
            <person name="Gaulin E."/>
            <person name="Govers F."/>
            <person name="Grenville-Briggs L."/>
            <person name="Horner N."/>
            <person name="Hostetler J."/>
            <person name="Jiang R.H."/>
            <person name="Johnson J."/>
            <person name="Krajaejun T."/>
            <person name="Lin H."/>
            <person name="Meijer H.J."/>
            <person name="Moore B."/>
            <person name="Morris P."/>
            <person name="Phuntmart V."/>
            <person name="Puiu D."/>
            <person name="Shetty J."/>
            <person name="Stajich J.E."/>
            <person name="Tripathy S."/>
            <person name="Wawra S."/>
            <person name="van West P."/>
            <person name="Whitty B.R."/>
            <person name="Coutinho P.M."/>
            <person name="Henrissat B."/>
            <person name="Martin F."/>
            <person name="Thomas P.D."/>
            <person name="Tyler B.M."/>
            <person name="De Vries R.P."/>
            <person name="Kamoun S."/>
            <person name="Yandell M."/>
            <person name="Tisserat N."/>
            <person name="Buell C.R."/>
        </authorList>
    </citation>
    <scope>NUCLEOTIDE SEQUENCE</scope>
    <source>
        <strain evidence="3">DAOM:BR144</strain>
    </source>
</reference>
<evidence type="ECO:0000313" key="2">
    <source>
        <dbReference type="EnsemblProtists" id="PYU1_T013892"/>
    </source>
</evidence>
<dbReference type="eggNOG" id="ENOG502SIAN">
    <property type="taxonomic scope" value="Eukaryota"/>
</dbReference>
<evidence type="ECO:0000256" key="1">
    <source>
        <dbReference type="SAM" id="Phobius"/>
    </source>
</evidence>
<keyword evidence="3" id="KW-1185">Reference proteome</keyword>
<dbReference type="EMBL" id="GL376595">
    <property type="status" value="NOT_ANNOTATED_CDS"/>
    <property type="molecule type" value="Genomic_DNA"/>
</dbReference>
<name>K3X9J3_GLOUD</name>
<keyword evidence="1" id="KW-0812">Transmembrane</keyword>
<dbReference type="HOGENOM" id="CLU_014069_0_0_1"/>
<dbReference type="EnsemblProtists" id="PYU1_T013892">
    <property type="protein sequence ID" value="PYU1_T013892"/>
    <property type="gene ID" value="PYU1_G013863"/>
</dbReference>
<feature type="transmembrane region" description="Helical" evidence="1">
    <location>
        <begin position="62"/>
        <end position="84"/>
    </location>
</feature>
<keyword evidence="1" id="KW-1133">Transmembrane helix</keyword>
<protein>
    <submittedName>
        <fullName evidence="2">Uncharacterized protein</fullName>
    </submittedName>
</protein>
<sequence>MEASKVRLSNIIAKVLRDPGRAYVVPDPAAQTKSYRTKAPVQVLSTKRLPRRSLKLSQIIRLVHRFVILCAAIGYIAVSFCAAVDSVRLLREETSASIATGSYPSDALRRFIGATTLRESPFVTQALQNDTTPRNATIYYTSTSMSFERCSEMSLTVQALYSTPYLQSMYAAIARDTAYNLTFLAASTTELIVPLVDCTSFLMQDASETMANFNFLARRKHDIDDVYIVSVTMVNQIYKISIQNEEGPAGAATLTFINDLRVHHVDSYFITSLGYPFEPFNFRVYDLVGWTEHGSWILQNVPTQDPTELIKEVRTSTRSGFYMKSEGEQLNMFTEHWVISPTDPIHAIVGPDWRSKTTVYDAWAWAHLLQVVFGCNLLASLVVLVIVSYRNFLAGKLWIGDAFVAVTNEVFLRFWLVLISWYFNGFWALYEFCIYDANQVSPQTTMTIFESIMFADLLTMYLSICGVLGVLFRERIDPCLSMLCFWVGFANRIKLIRWSSSTADTISTYAGEFYNLGSPDRLEGQTKISPMRFWTLHELKHVPADIVFAVLTPIFGTLVLILLFILGRKIYRHYYPDPMRVERASGQTASKTGKSGNTDTANRDNVAGKSVLTLFEIATGAKLANRYGLLAEYDNCMFIKGMKFATPDGIYSSGFVIVNQKYLVQAKDIWAILLMKILRVRYTNLYMYEVNGSTVDQTARLVYPSTFTLMDLLNLNTSILS</sequence>
<reference evidence="3" key="2">
    <citation type="submission" date="2010-04" db="EMBL/GenBank/DDBJ databases">
        <authorList>
            <person name="Buell R."/>
            <person name="Hamilton J."/>
            <person name="Hostetler J."/>
        </authorList>
    </citation>
    <scope>NUCLEOTIDE SEQUENCE [LARGE SCALE GENOMIC DNA]</scope>
    <source>
        <strain evidence="3">DAOM:BR144</strain>
    </source>
</reference>
<proteinExistence type="predicted"/>
<feature type="transmembrane region" description="Helical" evidence="1">
    <location>
        <begin position="364"/>
        <end position="390"/>
    </location>
</feature>
<keyword evidence="1" id="KW-0472">Membrane</keyword>
<feature type="transmembrane region" description="Helical" evidence="1">
    <location>
        <begin position="546"/>
        <end position="566"/>
    </location>
</feature>